<organism evidence="1 2">
    <name type="scientific">Auriscalpium vulgare</name>
    <dbReference type="NCBI Taxonomy" id="40419"/>
    <lineage>
        <taxon>Eukaryota</taxon>
        <taxon>Fungi</taxon>
        <taxon>Dikarya</taxon>
        <taxon>Basidiomycota</taxon>
        <taxon>Agaricomycotina</taxon>
        <taxon>Agaricomycetes</taxon>
        <taxon>Russulales</taxon>
        <taxon>Auriscalpiaceae</taxon>
        <taxon>Auriscalpium</taxon>
    </lineage>
</organism>
<keyword evidence="2" id="KW-1185">Reference proteome</keyword>
<dbReference type="EMBL" id="MU275845">
    <property type="protein sequence ID" value="KAI0052520.1"/>
    <property type="molecule type" value="Genomic_DNA"/>
</dbReference>
<reference evidence="1" key="1">
    <citation type="submission" date="2021-02" db="EMBL/GenBank/DDBJ databases">
        <authorList>
            <consortium name="DOE Joint Genome Institute"/>
            <person name="Ahrendt S."/>
            <person name="Looney B.P."/>
            <person name="Miyauchi S."/>
            <person name="Morin E."/>
            <person name="Drula E."/>
            <person name="Courty P.E."/>
            <person name="Chicoki N."/>
            <person name="Fauchery L."/>
            <person name="Kohler A."/>
            <person name="Kuo A."/>
            <person name="Labutti K."/>
            <person name="Pangilinan J."/>
            <person name="Lipzen A."/>
            <person name="Riley R."/>
            <person name="Andreopoulos W."/>
            <person name="He G."/>
            <person name="Johnson J."/>
            <person name="Barry K.W."/>
            <person name="Grigoriev I.V."/>
            <person name="Nagy L."/>
            <person name="Hibbett D."/>
            <person name="Henrissat B."/>
            <person name="Matheny P.B."/>
            <person name="Labbe J."/>
            <person name="Martin F."/>
        </authorList>
    </citation>
    <scope>NUCLEOTIDE SEQUENCE</scope>
    <source>
        <strain evidence="1">FP105234-sp</strain>
    </source>
</reference>
<protein>
    <submittedName>
        <fullName evidence="1">Glycosyltransferase family 8 protein</fullName>
    </submittedName>
</protein>
<gene>
    <name evidence="1" type="ORF">FA95DRAFT_1675202</name>
</gene>
<proteinExistence type="predicted"/>
<accession>A0ACB8S7Z5</accession>
<reference evidence="1" key="2">
    <citation type="journal article" date="2022" name="New Phytol.">
        <title>Evolutionary transition to the ectomycorrhizal habit in the genomes of a hyperdiverse lineage of mushroom-forming fungi.</title>
        <authorList>
            <person name="Looney B."/>
            <person name="Miyauchi S."/>
            <person name="Morin E."/>
            <person name="Drula E."/>
            <person name="Courty P.E."/>
            <person name="Kohler A."/>
            <person name="Kuo A."/>
            <person name="LaButti K."/>
            <person name="Pangilinan J."/>
            <person name="Lipzen A."/>
            <person name="Riley R."/>
            <person name="Andreopoulos W."/>
            <person name="He G."/>
            <person name="Johnson J."/>
            <person name="Nolan M."/>
            <person name="Tritt A."/>
            <person name="Barry K.W."/>
            <person name="Grigoriev I.V."/>
            <person name="Nagy L.G."/>
            <person name="Hibbett D."/>
            <person name="Henrissat B."/>
            <person name="Matheny P.B."/>
            <person name="Labbe J."/>
            <person name="Martin F.M."/>
        </authorList>
    </citation>
    <scope>NUCLEOTIDE SEQUENCE</scope>
    <source>
        <strain evidence="1">FP105234-sp</strain>
    </source>
</reference>
<sequence length="1127" mass="121080">MASPYAFVSLLTSDSYLPGALTLAAALRDVHPSPAALPEVDFQTVCLVTPETVDVSSIKLLRKAFNVVIGVEILEEDNARGLQLLGRPDLTTVLTKLHAFRLTQYSKVIFLDADILPTRPLSHLFTLPHEFSAVPDVGWPDIFNSGLLVFSPGEDKFNDLMTLSKTKGSWDGGDQGLLNEWRGSNWNRLSFIYNTTPTAVYTYAPAYERFGSQISAIHFIGPNKPWSAIPWRAPGSKAAQEAASEQLRVYDYGSLLDRWFAVYDRHYRSAPVVTPTEYASRRYEAAWDQEASIGAEAVAPPLVSTAAAPFGLDELRRIAIEGFTGVGGSSMSASGDGEYLRLPLEGRFDLMRPKYDPALEPRAPSAFDVPPGSGGEDGGGGDGWSGAPHGKPAGYAQGQASQQGYFDPSGSPSTPRASQELLHGSPPRMYTLPTPGPNEVPPAPYLGPHSLPPTPTPSRTYHQDGGGSAPSQNQPAGQWQGQHTPYPPSGSGGPPDHAQVSGQSQGGHGFYSGSAPSSGHREVDQGSSQSFGQNSAQGAPGAIHQGSGHGGEPPQEGQQYAPGHDSQGQHRGPDNQGRDHGPSSDQPQPHGHWQEPAHNQQQHQTPPTQQHQTPSAQQYQTPPSQQHQTPPPQQPPRPVSPPMMSWNPAIEPPPNTVPVSNFPTSTYFPNAWDEASDHHTASEHSPVRDNTSPFFAAPPPSRIPERLLQERHYANVLGDRGDAVPSPDRSKVKPVFPWEDSPRHMPGRVFPSSDSPPPGVFLQPVPEASPSPSPPTQSSPQSYSPVSYSPTTRSPGGLPSNFGYMNAWDGVPSIQKYASRLMRSPQAATPLAPAFDIAESRRRESKLFKSWQEESGESSMDGDDEDTEPEEDDATATAKRRSRSGSSSTSAPFYSGKGKSRKEYRSQGVQTIPKDIRHQGVQVALLAVPSDADRDRSAKDRDGRPPGLRSRQGSYTNVPSKRNTGTGNDTTTDTTGVGETYMGAARISPTLGSPTGMRSPRIITSPPNSSQNLAGQVPALSKPVPPKASTPLRQSQRATASPILRTISSSDAASSPSSAGPPVSPSDLSELQTPPVRRVAGRVWDPARGVDIFKKGSEEVLARFLRMGSWEEERQTQAAQRQSSSPV</sequence>
<dbReference type="Proteomes" id="UP000814033">
    <property type="component" value="Unassembled WGS sequence"/>
</dbReference>
<evidence type="ECO:0000313" key="1">
    <source>
        <dbReference type="EMBL" id="KAI0052520.1"/>
    </source>
</evidence>
<name>A0ACB8S7Z5_9AGAM</name>
<evidence type="ECO:0000313" key="2">
    <source>
        <dbReference type="Proteomes" id="UP000814033"/>
    </source>
</evidence>
<comment type="caution">
    <text evidence="1">The sequence shown here is derived from an EMBL/GenBank/DDBJ whole genome shotgun (WGS) entry which is preliminary data.</text>
</comment>